<gene>
    <name evidence="1" type="ORF">SAMN04488542_10586</name>
</gene>
<dbReference type="OrthoDB" id="2949444at2"/>
<keyword evidence="2" id="KW-1185">Reference proteome</keyword>
<dbReference type="AlphaFoldDB" id="A0A1G7HZG5"/>
<evidence type="ECO:0000313" key="1">
    <source>
        <dbReference type="EMBL" id="SDF05519.1"/>
    </source>
</evidence>
<dbReference type="EMBL" id="FNBG01000005">
    <property type="protein sequence ID" value="SDF05519.1"/>
    <property type="molecule type" value="Genomic_DNA"/>
</dbReference>
<protein>
    <recommendedName>
        <fullName evidence="3">MAE-28990/MAE-18760-like HEPN domain-containing protein</fullName>
    </recommendedName>
</protein>
<dbReference type="RefSeq" id="WP_091227739.1">
    <property type="nucleotide sequence ID" value="NZ_FNBG01000005.1"/>
</dbReference>
<evidence type="ECO:0008006" key="3">
    <source>
        <dbReference type="Google" id="ProtNLM"/>
    </source>
</evidence>
<name>A0A1G7HZG5_9BACL</name>
<proteinExistence type="predicted"/>
<sequence length="219" mass="24940">MKIGYTTHVELPENIKKIFKVMLFPIGNFLAGTVNISNNGFDIFTSLNEGSDLSIVGENGNIMFMVNYKGEDYEIPWLHMLQYAFDQLRSEEYLTSILLSEVALETYVDSTLTNGYLEKGLDKDSISRLLTSAEIPTKVNPLMNNLFEVKLAAASSWPVWERKVLKWRNEIVHGTKVTATKEEAVEAYEVVVDSIFHFIEGFDKFLKKNGSSHGMFYRT</sequence>
<reference evidence="1 2" key="1">
    <citation type="submission" date="2016-10" db="EMBL/GenBank/DDBJ databases">
        <authorList>
            <person name="de Groot N.N."/>
        </authorList>
    </citation>
    <scope>NUCLEOTIDE SEQUENCE [LARGE SCALE GENOMIC DNA]</scope>
    <source>
        <strain evidence="1 2">DSM 28129</strain>
    </source>
</reference>
<evidence type="ECO:0000313" key="2">
    <source>
        <dbReference type="Proteomes" id="UP000198972"/>
    </source>
</evidence>
<accession>A0A1G7HZG5</accession>
<dbReference type="Proteomes" id="UP000198972">
    <property type="component" value="Unassembled WGS sequence"/>
</dbReference>
<organism evidence="1 2">
    <name type="scientific">Fontibacillus panacisegetis</name>
    <dbReference type="NCBI Taxonomy" id="670482"/>
    <lineage>
        <taxon>Bacteria</taxon>
        <taxon>Bacillati</taxon>
        <taxon>Bacillota</taxon>
        <taxon>Bacilli</taxon>
        <taxon>Bacillales</taxon>
        <taxon>Paenibacillaceae</taxon>
        <taxon>Fontibacillus</taxon>
    </lineage>
</organism>